<dbReference type="PANTHER" id="PTHR11953:SF0">
    <property type="entry name" value="EXOSOME COMPLEX COMPONENT RRP41"/>
    <property type="match status" value="1"/>
</dbReference>
<dbReference type="SUPFAM" id="SSF54211">
    <property type="entry name" value="Ribosomal protein S5 domain 2-like"/>
    <property type="match status" value="1"/>
</dbReference>
<accession>A0A2A2JUE0</accession>
<evidence type="ECO:0000313" key="5">
    <source>
        <dbReference type="Proteomes" id="UP000218231"/>
    </source>
</evidence>
<dbReference type="PANTHER" id="PTHR11953">
    <property type="entry name" value="EXOSOME COMPLEX COMPONENT"/>
    <property type="match status" value="1"/>
</dbReference>
<dbReference type="SUPFAM" id="SSF55666">
    <property type="entry name" value="Ribonuclease PH domain 2-like"/>
    <property type="match status" value="1"/>
</dbReference>
<dbReference type="STRING" id="2018661.A0A2A2JUE0"/>
<comment type="similarity">
    <text evidence="1">Belongs to the RNase PH family.</text>
</comment>
<dbReference type="GO" id="GO:0003723">
    <property type="term" value="F:RNA binding"/>
    <property type="evidence" value="ECO:0007669"/>
    <property type="project" value="TreeGrafter"/>
</dbReference>
<dbReference type="Proteomes" id="UP000218231">
    <property type="component" value="Unassembled WGS sequence"/>
</dbReference>
<dbReference type="InterPro" id="IPR050080">
    <property type="entry name" value="RNase_PH"/>
</dbReference>
<dbReference type="InterPro" id="IPR036345">
    <property type="entry name" value="ExoRNase_PH_dom2_sf"/>
</dbReference>
<dbReference type="EMBL" id="LIAE01010213">
    <property type="protein sequence ID" value="PAV65283.1"/>
    <property type="molecule type" value="Genomic_DNA"/>
</dbReference>
<comment type="caution">
    <text evidence="4">The sequence shown here is derived from an EMBL/GenBank/DDBJ whole genome shotgun (WGS) entry which is preliminary data.</text>
</comment>
<dbReference type="GO" id="GO:0000176">
    <property type="term" value="C:nuclear exosome (RNase complex)"/>
    <property type="evidence" value="ECO:0007669"/>
    <property type="project" value="TreeGrafter"/>
</dbReference>
<keyword evidence="5" id="KW-1185">Reference proteome</keyword>
<evidence type="ECO:0000313" key="4">
    <source>
        <dbReference type="EMBL" id="PAV65283.1"/>
    </source>
</evidence>
<dbReference type="GO" id="GO:0000177">
    <property type="term" value="C:cytoplasmic exosome (RNase complex)"/>
    <property type="evidence" value="ECO:0007669"/>
    <property type="project" value="TreeGrafter"/>
</dbReference>
<evidence type="ECO:0000259" key="3">
    <source>
        <dbReference type="Pfam" id="PF03725"/>
    </source>
</evidence>
<proteinExistence type="inferred from homology"/>
<organism evidence="4 5">
    <name type="scientific">Diploscapter pachys</name>
    <dbReference type="NCBI Taxonomy" id="2018661"/>
    <lineage>
        <taxon>Eukaryota</taxon>
        <taxon>Metazoa</taxon>
        <taxon>Ecdysozoa</taxon>
        <taxon>Nematoda</taxon>
        <taxon>Chromadorea</taxon>
        <taxon>Rhabditida</taxon>
        <taxon>Rhabditina</taxon>
        <taxon>Rhabditomorpha</taxon>
        <taxon>Rhabditoidea</taxon>
        <taxon>Rhabditidae</taxon>
        <taxon>Diploscapter</taxon>
    </lineage>
</organism>
<feature type="domain" description="Exoribonuclease phosphorolytic" evidence="3">
    <location>
        <begin position="144"/>
        <end position="206"/>
    </location>
</feature>
<dbReference type="GO" id="GO:0071028">
    <property type="term" value="P:nuclear mRNA surveillance"/>
    <property type="evidence" value="ECO:0007669"/>
    <property type="project" value="TreeGrafter"/>
</dbReference>
<dbReference type="GO" id="GO:0071051">
    <property type="term" value="P:poly(A)-dependent snoRNA 3'-end processing"/>
    <property type="evidence" value="ECO:0007669"/>
    <property type="project" value="TreeGrafter"/>
</dbReference>
<dbReference type="InterPro" id="IPR027408">
    <property type="entry name" value="PNPase/RNase_PH_dom_sf"/>
</dbReference>
<dbReference type="GO" id="GO:0034475">
    <property type="term" value="P:U4 snRNA 3'-end processing"/>
    <property type="evidence" value="ECO:0007669"/>
    <property type="project" value="TreeGrafter"/>
</dbReference>
<evidence type="ECO:0000259" key="2">
    <source>
        <dbReference type="Pfam" id="PF01138"/>
    </source>
</evidence>
<dbReference type="AlphaFoldDB" id="A0A2A2JUE0"/>
<sequence>MPYTLSKVRIPLSDLLQKTSEDAPSSSSFRPVCFKINLFENKKGSAYVEIGSTRVLAQVVGPCEDSSGDFYEAQIKVVFSGFDEVSIRSQLIGAMRGLIQLHLYAKSLITINLTVLADDGGVLQAALLAASMAIIDAGIEVLDVCVACQVAVLPDKSLLVDPNKSTQTQAALTVAILPNLNQIICIDSSGTMSLEEYEKALEFAVSKAVKLYPIVRKTLFAEMNS</sequence>
<dbReference type="OrthoDB" id="2504340at2759"/>
<dbReference type="Gene3D" id="3.30.230.70">
    <property type="entry name" value="GHMP Kinase, N-terminal domain"/>
    <property type="match status" value="1"/>
</dbReference>
<dbReference type="GO" id="GO:0016075">
    <property type="term" value="P:rRNA catabolic process"/>
    <property type="evidence" value="ECO:0007669"/>
    <property type="project" value="TreeGrafter"/>
</dbReference>
<protein>
    <submittedName>
        <fullName evidence="4">Uncharacterized protein</fullName>
    </submittedName>
</protein>
<reference evidence="4 5" key="1">
    <citation type="journal article" date="2017" name="Curr. Biol.">
        <title>Genome architecture and evolution of a unichromosomal asexual nematode.</title>
        <authorList>
            <person name="Fradin H."/>
            <person name="Zegar C."/>
            <person name="Gutwein M."/>
            <person name="Lucas J."/>
            <person name="Kovtun M."/>
            <person name="Corcoran D."/>
            <person name="Baugh L.R."/>
            <person name="Kiontke K."/>
            <person name="Gunsalus K."/>
            <person name="Fitch D.H."/>
            <person name="Piano F."/>
        </authorList>
    </citation>
    <scope>NUCLEOTIDE SEQUENCE [LARGE SCALE GENOMIC DNA]</scope>
    <source>
        <strain evidence="4">PF1309</strain>
    </source>
</reference>
<dbReference type="InterPro" id="IPR001247">
    <property type="entry name" value="ExoRNase_PH_dom1"/>
</dbReference>
<dbReference type="InterPro" id="IPR015847">
    <property type="entry name" value="ExoRNase_PH_dom2"/>
</dbReference>
<evidence type="ECO:0000256" key="1">
    <source>
        <dbReference type="ARBA" id="ARBA00006678"/>
    </source>
</evidence>
<dbReference type="Pfam" id="PF01138">
    <property type="entry name" value="RNase_PH"/>
    <property type="match status" value="1"/>
</dbReference>
<gene>
    <name evidence="4" type="ORF">WR25_13024</name>
</gene>
<dbReference type="GO" id="GO:0005730">
    <property type="term" value="C:nucleolus"/>
    <property type="evidence" value="ECO:0007669"/>
    <property type="project" value="TreeGrafter"/>
</dbReference>
<feature type="domain" description="Exoribonuclease phosphorolytic" evidence="2">
    <location>
        <begin position="29"/>
        <end position="140"/>
    </location>
</feature>
<name>A0A2A2JUE0_9BILA</name>
<dbReference type="Pfam" id="PF03725">
    <property type="entry name" value="RNase_PH_C"/>
    <property type="match status" value="1"/>
</dbReference>
<dbReference type="InterPro" id="IPR020568">
    <property type="entry name" value="Ribosomal_Su5_D2-typ_SF"/>
</dbReference>